<feature type="compositionally biased region" description="Polar residues" evidence="5">
    <location>
        <begin position="508"/>
        <end position="535"/>
    </location>
</feature>
<dbReference type="GO" id="GO:0005516">
    <property type="term" value="F:calmodulin binding"/>
    <property type="evidence" value="ECO:0007669"/>
    <property type="project" value="UniProtKB-KW"/>
</dbReference>
<feature type="compositionally biased region" description="Basic and acidic residues" evidence="5">
    <location>
        <begin position="358"/>
        <end position="370"/>
    </location>
</feature>
<comment type="subunit">
    <text evidence="3">Binds to multiple calmodulin (CaM) in the presence of Ca(2+) and CaM-like proteins.</text>
</comment>
<evidence type="ECO:0000256" key="4">
    <source>
        <dbReference type="ARBA" id="ARBA00045534"/>
    </source>
</evidence>
<evidence type="ECO:0000259" key="6">
    <source>
        <dbReference type="Pfam" id="PF13178"/>
    </source>
</evidence>
<evidence type="ECO:0000313" key="7">
    <source>
        <dbReference type="EMBL" id="KAK9104979.1"/>
    </source>
</evidence>
<protein>
    <recommendedName>
        <fullName evidence="6">DUF4005 domain-containing protein</fullName>
    </recommendedName>
</protein>
<keyword evidence="1" id="KW-0112">Calmodulin-binding</keyword>
<dbReference type="InterPro" id="IPR027417">
    <property type="entry name" value="P-loop_NTPase"/>
</dbReference>
<proteinExistence type="inferred from homology"/>
<reference evidence="7 8" key="1">
    <citation type="submission" date="2024-01" db="EMBL/GenBank/DDBJ databases">
        <title>Genome assemblies of Stephania.</title>
        <authorList>
            <person name="Yang L."/>
        </authorList>
    </citation>
    <scope>NUCLEOTIDE SEQUENCE [LARGE SCALE GENOMIC DNA]</scope>
    <source>
        <strain evidence="7">JXDWG</strain>
        <tissue evidence="7">Leaf</tissue>
    </source>
</reference>
<feature type="region of interest" description="Disordered" evidence="5">
    <location>
        <begin position="263"/>
        <end position="386"/>
    </location>
</feature>
<name>A0AAP0FEX6_9MAGN</name>
<feature type="compositionally biased region" description="Polar residues" evidence="5">
    <location>
        <begin position="21"/>
        <end position="30"/>
    </location>
</feature>
<organism evidence="7 8">
    <name type="scientific">Stephania cephalantha</name>
    <dbReference type="NCBI Taxonomy" id="152367"/>
    <lineage>
        <taxon>Eukaryota</taxon>
        <taxon>Viridiplantae</taxon>
        <taxon>Streptophyta</taxon>
        <taxon>Embryophyta</taxon>
        <taxon>Tracheophyta</taxon>
        <taxon>Spermatophyta</taxon>
        <taxon>Magnoliopsida</taxon>
        <taxon>Ranunculales</taxon>
        <taxon>Menispermaceae</taxon>
        <taxon>Menispermoideae</taxon>
        <taxon>Cissampelideae</taxon>
        <taxon>Stephania</taxon>
    </lineage>
</organism>
<accession>A0AAP0FEX6</accession>
<dbReference type="PANTHER" id="PTHR32295">
    <property type="entry name" value="IQ-DOMAIN 5-RELATED"/>
    <property type="match status" value="1"/>
</dbReference>
<dbReference type="PROSITE" id="PS50096">
    <property type="entry name" value="IQ"/>
    <property type="match status" value="2"/>
</dbReference>
<feature type="domain" description="DUF4005" evidence="6">
    <location>
        <begin position="501"/>
        <end position="587"/>
    </location>
</feature>
<dbReference type="Pfam" id="PF00612">
    <property type="entry name" value="IQ"/>
    <property type="match status" value="2"/>
</dbReference>
<dbReference type="PANTHER" id="PTHR32295:SF281">
    <property type="entry name" value="PROTEIN IQ-DOMAIN 31"/>
    <property type="match status" value="1"/>
</dbReference>
<evidence type="ECO:0000256" key="1">
    <source>
        <dbReference type="ARBA" id="ARBA00022860"/>
    </source>
</evidence>
<dbReference type="CDD" id="cd23767">
    <property type="entry name" value="IQCD"/>
    <property type="match status" value="1"/>
</dbReference>
<comment type="caution">
    <text evidence="7">The sequence shown here is derived from an EMBL/GenBank/DDBJ whole genome shotgun (WGS) entry which is preliminary data.</text>
</comment>
<comment type="similarity">
    <text evidence="2">Belongs to the IQD family.</text>
</comment>
<dbReference type="Proteomes" id="UP001419268">
    <property type="component" value="Unassembled WGS sequence"/>
</dbReference>
<dbReference type="SMART" id="SM00015">
    <property type="entry name" value="IQ"/>
    <property type="match status" value="2"/>
</dbReference>
<dbReference type="Pfam" id="PF13178">
    <property type="entry name" value="DUF4005"/>
    <property type="match status" value="1"/>
</dbReference>
<feature type="region of interest" description="Disordered" evidence="5">
    <location>
        <begin position="185"/>
        <end position="211"/>
    </location>
</feature>
<keyword evidence="8" id="KW-1185">Reference proteome</keyword>
<evidence type="ECO:0000256" key="3">
    <source>
        <dbReference type="ARBA" id="ARBA00024378"/>
    </source>
</evidence>
<evidence type="ECO:0000256" key="2">
    <source>
        <dbReference type="ARBA" id="ARBA00024341"/>
    </source>
</evidence>
<feature type="compositionally biased region" description="Basic and acidic residues" evidence="5">
    <location>
        <begin position="490"/>
        <end position="501"/>
    </location>
</feature>
<feature type="region of interest" description="Disordered" evidence="5">
    <location>
        <begin position="20"/>
        <end position="54"/>
    </location>
</feature>
<feature type="compositionally biased region" description="Polar residues" evidence="5">
    <location>
        <begin position="200"/>
        <end position="211"/>
    </location>
</feature>
<dbReference type="EMBL" id="JBBNAG010000009">
    <property type="protein sequence ID" value="KAK9104979.1"/>
    <property type="molecule type" value="Genomic_DNA"/>
</dbReference>
<feature type="compositionally biased region" description="Polar residues" evidence="5">
    <location>
        <begin position="564"/>
        <end position="583"/>
    </location>
</feature>
<evidence type="ECO:0000256" key="5">
    <source>
        <dbReference type="SAM" id="MobiDB-lite"/>
    </source>
</evidence>
<gene>
    <name evidence="7" type="ORF">Scep_021823</name>
</gene>
<feature type="compositionally biased region" description="Basic and acidic residues" evidence="5">
    <location>
        <begin position="333"/>
        <end position="345"/>
    </location>
</feature>
<dbReference type="InterPro" id="IPR025064">
    <property type="entry name" value="DUF4005"/>
</dbReference>
<evidence type="ECO:0000313" key="8">
    <source>
        <dbReference type="Proteomes" id="UP001419268"/>
    </source>
</evidence>
<feature type="compositionally biased region" description="Basic and acidic residues" evidence="5">
    <location>
        <begin position="33"/>
        <end position="47"/>
    </location>
</feature>
<dbReference type="SUPFAM" id="SSF52540">
    <property type="entry name" value="P-loop containing nucleoside triphosphate hydrolases"/>
    <property type="match status" value="1"/>
</dbReference>
<feature type="compositionally biased region" description="Polar residues" evidence="5">
    <location>
        <begin position="299"/>
        <end position="313"/>
    </location>
</feature>
<sequence>MGKSPGKWIKSVLFGKKASRSGLSKGQYMSSKAGKEKETRISAKEPSADLPVDPPLVSDLIAGHMVRNGGNLVPNNGATTNLSHEGDSLVPDIQDAQKQLTDEFGAPDDPNRIRLEEAATKVQATFRGYLARRAFRALRGIIRLQALIRGHLVRRQAVATLRCMQSIVRFQALVRGHRLKLSDARCGGHGKNRIRKPQDTKSSSFGKANAPSLTDKLQANTFVRKLLRSSPSAKPLRLQYALEEPNSAWSWLERWSSSRFWPPLRPAKKNADLKAQTRPGGSRNAETEPSRSKRIIRRGSTSHVDNGSTSFNSETEKPRRNLRKVASHPVEQGQEHSPNEFEKAKRNLRKVSNPMVESTDRLEVEAEKPRRSLRKASTSPVTANADKGACESFEKVKDMTVETLEITKDTRVEPSENMEDIEVRSSEKMKDVAVEVAKEPDTEDSLPTKHLTVEVPVDVMHEDEAVVELPSAESVEKEKSTSVANGGLLSKEDNTDNENHKTSRRRSSLSGKQENQENGLQKTPTLPSYMATTESAKAKLRGQCSPRFGQEGVENNGFTRRHSLPSSANGKLSSVSPRTQRPVQASGKVIKNDRSLLSSRDGSEKLIQAEWRR</sequence>
<feature type="region of interest" description="Disordered" evidence="5">
    <location>
        <begin position="409"/>
        <end position="428"/>
    </location>
</feature>
<dbReference type="Gene3D" id="1.20.5.190">
    <property type="match status" value="1"/>
</dbReference>
<dbReference type="AlphaFoldDB" id="A0AAP0FEX6"/>
<feature type="region of interest" description="Disordered" evidence="5">
    <location>
        <begin position="434"/>
        <end position="613"/>
    </location>
</feature>
<comment type="function">
    <text evidence="4">May be involved in cooperative interactions with calmodulins or calmodulin-like proteins. Recruits calmodulin proteins to microtubules, thus being a potential scaffold in cellular signaling and trafficking. May associate with nucleic acids and regulate gene expression at the transcriptional or post-transcriptional level.</text>
</comment>
<dbReference type="InterPro" id="IPR000048">
    <property type="entry name" value="IQ_motif_EF-hand-BS"/>
</dbReference>